<name>A0AB39HKT9_9VIBR</name>
<evidence type="ECO:0008006" key="3">
    <source>
        <dbReference type="Google" id="ProtNLM"/>
    </source>
</evidence>
<proteinExistence type="predicted"/>
<keyword evidence="1" id="KW-0175">Coiled coil</keyword>
<sequence>MNDYQPIDIPFNQRHTCWFCGEPSNQQSFFPNPKTKQNQHRELALQIPCCHECQTFSQQSDRDNVWEWRLHIKHQLMKKYAKHLAIGVNWSKEELEQTEFDGASFKGFKRSAWQMYQIAQQRVDYPGWELAIDGIPLEIINDAHRFEFDNKTFIHLNAAVEFYVQAEGLDNYLFSQLVDILGSERLGYALKIARLNRKVSRRQADQIIQEIELQQEEQREAEQIAQRESQLANTQICSVTTKQFNVSSEHIDWAMTRGIRNLAELNEAEDAFFDDHAQYGGVAAFEFYHNLQLYLQARQDPAWCQANDLNHAQWQIINNNK</sequence>
<accession>A0AB39HKT9</accession>
<dbReference type="KEGG" id="vih:AB0763_16870"/>
<geneLocation type="plasmid" evidence="2">
    <name>p-HB236076</name>
</geneLocation>
<evidence type="ECO:0000313" key="2">
    <source>
        <dbReference type="EMBL" id="XDK26701.1"/>
    </source>
</evidence>
<reference evidence="2" key="1">
    <citation type="submission" date="2024-07" db="EMBL/GenBank/DDBJ databases">
        <title>Genome Analysis of a Potential Novel Vibrio Species Secreting pH- and Thermo-stable Alginate Lyase and its Application in Producing Alginate Oligosaccharides.</title>
        <authorList>
            <person name="Huang H."/>
            <person name="Bao K."/>
        </authorList>
    </citation>
    <scope>NUCLEOTIDE SEQUENCE</scope>
    <source>
        <strain evidence="2">HB236076</strain>
        <plasmid evidence="2">p-HB236076</plasmid>
    </source>
</reference>
<gene>
    <name evidence="2" type="ORF">AB0763_16870</name>
</gene>
<organism evidence="2">
    <name type="scientific">Vibrio sp. HB236076</name>
    <dbReference type="NCBI Taxonomy" id="3232307"/>
    <lineage>
        <taxon>Bacteria</taxon>
        <taxon>Pseudomonadati</taxon>
        <taxon>Pseudomonadota</taxon>
        <taxon>Gammaproteobacteria</taxon>
        <taxon>Vibrionales</taxon>
        <taxon>Vibrionaceae</taxon>
        <taxon>Vibrio</taxon>
    </lineage>
</organism>
<feature type="coiled-coil region" evidence="1">
    <location>
        <begin position="197"/>
        <end position="228"/>
    </location>
</feature>
<keyword evidence="2" id="KW-0614">Plasmid</keyword>
<evidence type="ECO:0000256" key="1">
    <source>
        <dbReference type="SAM" id="Coils"/>
    </source>
</evidence>
<protein>
    <recommendedName>
        <fullName evidence="3">HNH endonuclease</fullName>
    </recommendedName>
</protein>
<dbReference type="EMBL" id="CP162602">
    <property type="protein sequence ID" value="XDK26701.1"/>
    <property type="molecule type" value="Genomic_DNA"/>
</dbReference>
<dbReference type="RefSeq" id="WP_306099614.1">
    <property type="nucleotide sequence ID" value="NZ_CP162602.1"/>
</dbReference>
<dbReference type="AlphaFoldDB" id="A0AB39HKT9"/>